<protein>
    <submittedName>
        <fullName evidence="1">Uncharacterized protein</fullName>
    </submittedName>
</protein>
<evidence type="ECO:0000313" key="1">
    <source>
        <dbReference type="EMBL" id="KAA0969516.1"/>
    </source>
</evidence>
<dbReference type="Proteomes" id="UP000324738">
    <property type="component" value="Unassembled WGS sequence"/>
</dbReference>
<dbReference type="RefSeq" id="WP_149300801.1">
    <property type="nucleotide sequence ID" value="NZ_VTWH01000003.1"/>
</dbReference>
<reference evidence="1 2" key="1">
    <citation type="submission" date="2019-08" db="EMBL/GenBank/DDBJ databases">
        <title>Aureimonas fodiniaquatilis sp. nov., isolated from a coal mine wastewater.</title>
        <authorList>
            <person name="Kim W."/>
        </authorList>
    </citation>
    <scope>NUCLEOTIDE SEQUENCE [LARGE SCALE GENOMIC DNA]</scope>
    <source>
        <strain evidence="1 2">CAU 1482</strain>
    </source>
</reference>
<sequence>MHETDGIFPRPDLFTNGDFDAWAEQFRFLYYVLNMTPKQIAQIDYGIDPEHQAANLVFSWAHEIQKTYPRMNVAEEMARISKSGPKRT</sequence>
<evidence type="ECO:0000313" key="2">
    <source>
        <dbReference type="Proteomes" id="UP000324738"/>
    </source>
</evidence>
<accession>A0A5B0DSS2</accession>
<organism evidence="1 2">
    <name type="scientific">Aureimonas fodinaquatilis</name>
    <dbReference type="NCBI Taxonomy" id="2565783"/>
    <lineage>
        <taxon>Bacteria</taxon>
        <taxon>Pseudomonadati</taxon>
        <taxon>Pseudomonadota</taxon>
        <taxon>Alphaproteobacteria</taxon>
        <taxon>Hyphomicrobiales</taxon>
        <taxon>Aurantimonadaceae</taxon>
        <taxon>Aureimonas</taxon>
    </lineage>
</organism>
<name>A0A5B0DSS2_9HYPH</name>
<keyword evidence="2" id="KW-1185">Reference proteome</keyword>
<comment type="caution">
    <text evidence="1">The sequence shown here is derived from an EMBL/GenBank/DDBJ whole genome shotgun (WGS) entry which is preliminary data.</text>
</comment>
<proteinExistence type="predicted"/>
<dbReference type="AlphaFoldDB" id="A0A5B0DSS2"/>
<gene>
    <name evidence="1" type="ORF">FPY71_13340</name>
</gene>
<dbReference type="EMBL" id="VTWH01000003">
    <property type="protein sequence ID" value="KAA0969516.1"/>
    <property type="molecule type" value="Genomic_DNA"/>
</dbReference>
<dbReference type="OrthoDB" id="8451310at2"/>